<reference evidence="3 4" key="1">
    <citation type="submission" date="2019-10" db="EMBL/GenBank/DDBJ databases">
        <title>Actinomadura rubteroloni sp. nov. and Actinomadura macrotermitis sp. nov., isolated from the gut of fungus growing-termite Macrotermes natalensis.</title>
        <authorList>
            <person name="Benndorf R."/>
            <person name="Martin K."/>
            <person name="Kuefner M."/>
            <person name="De Beer W."/>
            <person name="Kaster A.-K."/>
            <person name="Vollmers J."/>
            <person name="Poulsen M."/>
            <person name="Beemelmanns C."/>
        </authorList>
    </citation>
    <scope>NUCLEOTIDE SEQUENCE [LARGE SCALE GENOMIC DNA]</scope>
    <source>
        <strain evidence="3 4">RB68</strain>
    </source>
</reference>
<dbReference type="RefSeq" id="WP_194293314.1">
    <property type="nucleotide sequence ID" value="NZ_WEGH01000002.1"/>
</dbReference>
<name>A0A7K0BUA9_9ACTN</name>
<dbReference type="PANTHER" id="PTHR33744:SF1">
    <property type="entry name" value="DNA-BINDING TRANSCRIPTIONAL ACTIVATOR ADER"/>
    <property type="match status" value="1"/>
</dbReference>
<gene>
    <name evidence="3" type="ORF">ACRB68_28470</name>
</gene>
<protein>
    <recommendedName>
        <fullName evidence="5">PucR family transcriptional regulator</fullName>
    </recommendedName>
</protein>
<dbReference type="InterPro" id="IPR051448">
    <property type="entry name" value="CdaR-like_regulators"/>
</dbReference>
<evidence type="ECO:0000259" key="2">
    <source>
        <dbReference type="Pfam" id="PF25906"/>
    </source>
</evidence>
<dbReference type="InterPro" id="IPR042070">
    <property type="entry name" value="PucR_C-HTH_sf"/>
</dbReference>
<dbReference type="InterPro" id="IPR058663">
    <property type="entry name" value="PucR-like_N"/>
</dbReference>
<dbReference type="Proteomes" id="UP000487268">
    <property type="component" value="Unassembled WGS sequence"/>
</dbReference>
<proteinExistence type="predicted"/>
<evidence type="ECO:0000313" key="4">
    <source>
        <dbReference type="Proteomes" id="UP000487268"/>
    </source>
</evidence>
<dbReference type="Pfam" id="PF13556">
    <property type="entry name" value="HTH_30"/>
    <property type="match status" value="1"/>
</dbReference>
<sequence length="397" mass="43047">MTRTLDLGTPAEPTSPLPPRLARLMRPELPTLADEIIAEIRRAVPEYAGPLDGPYGQVLRAAVRQNLASFVDQVAGGPRAVHADGARRLGRYEAREGRSLDCLQAAYRIGGQVAWRRIMKVAPRHDISSAVMSRLADALFVYLDELAALSLDGYLEARTHPVAALDERRRRLLRTLLDGPAVPGPVLEEQAEAAAWPIPAQVTVVALRPGGRCARPALDADLLMDLDGPEPRLLFPGPLTAGRAAMLEAAFPGRRIAAGPAVAPAKAADGLRWARQALTLAAEGVITGGPLIRCDDHLVTLWLMADPGLLEQLAGRLLGVLEPMTPGQRDRLTETLRTWLVTRGTAAEIAGHLHIHPQTVRYRMRRIEQTLGDRLSDPEARFGIEAVLRAMELRGTG</sequence>
<feature type="domain" description="PucR-like N-terminal" evidence="2">
    <location>
        <begin position="16"/>
        <end position="177"/>
    </location>
</feature>
<dbReference type="Gene3D" id="1.10.10.2840">
    <property type="entry name" value="PucR C-terminal helix-turn-helix domain"/>
    <property type="match status" value="1"/>
</dbReference>
<organism evidence="3 4">
    <name type="scientific">Actinomadura macrotermitis</name>
    <dbReference type="NCBI Taxonomy" id="2585200"/>
    <lineage>
        <taxon>Bacteria</taxon>
        <taxon>Bacillati</taxon>
        <taxon>Actinomycetota</taxon>
        <taxon>Actinomycetes</taxon>
        <taxon>Streptosporangiales</taxon>
        <taxon>Thermomonosporaceae</taxon>
        <taxon>Actinomadura</taxon>
    </lineage>
</organism>
<dbReference type="Pfam" id="PF25906">
    <property type="entry name" value="PucR-like_N"/>
    <property type="match status" value="1"/>
</dbReference>
<evidence type="ECO:0008006" key="5">
    <source>
        <dbReference type="Google" id="ProtNLM"/>
    </source>
</evidence>
<comment type="caution">
    <text evidence="3">The sequence shown here is derived from an EMBL/GenBank/DDBJ whole genome shotgun (WGS) entry which is preliminary data.</text>
</comment>
<dbReference type="PANTHER" id="PTHR33744">
    <property type="entry name" value="CARBOHYDRATE DIACID REGULATOR"/>
    <property type="match status" value="1"/>
</dbReference>
<keyword evidence="4" id="KW-1185">Reference proteome</keyword>
<dbReference type="EMBL" id="WEGH01000002">
    <property type="protein sequence ID" value="MQY04785.1"/>
    <property type="molecule type" value="Genomic_DNA"/>
</dbReference>
<feature type="domain" description="PucR C-terminal helix-turn-helix" evidence="1">
    <location>
        <begin position="332"/>
        <end position="390"/>
    </location>
</feature>
<dbReference type="AlphaFoldDB" id="A0A7K0BUA9"/>
<evidence type="ECO:0000259" key="1">
    <source>
        <dbReference type="Pfam" id="PF13556"/>
    </source>
</evidence>
<accession>A0A7K0BUA9</accession>
<dbReference type="InterPro" id="IPR025736">
    <property type="entry name" value="PucR_C-HTH_dom"/>
</dbReference>
<evidence type="ECO:0000313" key="3">
    <source>
        <dbReference type="EMBL" id="MQY04785.1"/>
    </source>
</evidence>